<evidence type="ECO:0000256" key="1">
    <source>
        <dbReference type="ARBA" id="ARBA00001946"/>
    </source>
</evidence>
<sequence length="232" mass="26526">MENIEGIIFDYGGTIDSRGVHWSWVIWDGYRHAGAGLRLEQFREAYVYAERELARVRHIMPGDNFHDLLVKKMAIEFDYIEQQGWLEGCAAMSRQVADYCYERARDCVDEARPVLEYLHGRYPMMLVSNFYGNIDSVLRDFDLRRYFKGIIESSVVGVRKPNPTLFKLGVDALELPASRVLVVGDSLKKDILPAESLGCATRWLKARGWTDAEDSTTHPGIIASLADLQREF</sequence>
<evidence type="ECO:0000313" key="4">
    <source>
        <dbReference type="EMBL" id="MSS17248.1"/>
    </source>
</evidence>
<dbReference type="PANTHER" id="PTHR46470">
    <property type="entry name" value="N-ACYLNEURAMINATE-9-PHOSPHATASE"/>
    <property type="match status" value="1"/>
</dbReference>
<dbReference type="InterPro" id="IPR051400">
    <property type="entry name" value="HAD-like_hydrolase"/>
</dbReference>
<dbReference type="AlphaFoldDB" id="A0A6L5XDD0"/>
<reference evidence="4 5" key="1">
    <citation type="submission" date="2019-08" db="EMBL/GenBank/DDBJ databases">
        <title>In-depth cultivation of the pig gut microbiome towards novel bacterial diversity and tailored functional studies.</title>
        <authorList>
            <person name="Wylensek D."/>
            <person name="Hitch T.C.A."/>
            <person name="Clavel T."/>
        </authorList>
    </citation>
    <scope>NUCLEOTIDE SEQUENCE [LARGE SCALE GENOMIC DNA]</scope>
    <source>
        <strain evidence="4 5">Oil-RF-744-WCA-WT-10</strain>
    </source>
</reference>
<evidence type="ECO:0000313" key="5">
    <source>
        <dbReference type="Proteomes" id="UP000483362"/>
    </source>
</evidence>
<dbReference type="NCBIfam" id="TIGR01549">
    <property type="entry name" value="HAD-SF-IA-v1"/>
    <property type="match status" value="1"/>
</dbReference>
<evidence type="ECO:0000256" key="3">
    <source>
        <dbReference type="ARBA" id="ARBA00022842"/>
    </source>
</evidence>
<evidence type="ECO:0000256" key="2">
    <source>
        <dbReference type="ARBA" id="ARBA00022801"/>
    </source>
</evidence>
<dbReference type="Gene3D" id="3.40.50.1000">
    <property type="entry name" value="HAD superfamily/HAD-like"/>
    <property type="match status" value="1"/>
</dbReference>
<dbReference type="EMBL" id="VULT01000007">
    <property type="protein sequence ID" value="MSS17248.1"/>
    <property type="molecule type" value="Genomic_DNA"/>
</dbReference>
<gene>
    <name evidence="4" type="ORF">FYJ29_05655</name>
</gene>
<accession>A0A6L5XDD0</accession>
<keyword evidence="3" id="KW-0460">Magnesium</keyword>
<dbReference type="SFLD" id="SFLDS00003">
    <property type="entry name" value="Haloacid_Dehalogenase"/>
    <property type="match status" value="1"/>
</dbReference>
<protein>
    <submittedName>
        <fullName evidence="4">HAD family hydrolase</fullName>
    </submittedName>
</protein>
<dbReference type="PRINTS" id="PR00413">
    <property type="entry name" value="HADHALOGNASE"/>
</dbReference>
<dbReference type="Pfam" id="PF00702">
    <property type="entry name" value="Hydrolase"/>
    <property type="match status" value="1"/>
</dbReference>
<proteinExistence type="predicted"/>
<dbReference type="InterPro" id="IPR006439">
    <property type="entry name" value="HAD-SF_hydro_IA"/>
</dbReference>
<dbReference type="SFLD" id="SFLDG01129">
    <property type="entry name" value="C1.5:_HAD__Beta-PGM__Phosphata"/>
    <property type="match status" value="1"/>
</dbReference>
<keyword evidence="2 4" id="KW-0378">Hydrolase</keyword>
<dbReference type="SUPFAM" id="SSF56784">
    <property type="entry name" value="HAD-like"/>
    <property type="match status" value="1"/>
</dbReference>
<name>A0A6L5XDD0_9BACT</name>
<organism evidence="4 5">
    <name type="scientific">Sodaliphilus pleomorphus</name>
    <dbReference type="NCBI Taxonomy" id="2606626"/>
    <lineage>
        <taxon>Bacteria</taxon>
        <taxon>Pseudomonadati</taxon>
        <taxon>Bacteroidota</taxon>
        <taxon>Bacteroidia</taxon>
        <taxon>Bacteroidales</taxon>
        <taxon>Muribaculaceae</taxon>
        <taxon>Sodaliphilus</taxon>
    </lineage>
</organism>
<dbReference type="GO" id="GO:0044281">
    <property type="term" value="P:small molecule metabolic process"/>
    <property type="evidence" value="ECO:0007669"/>
    <property type="project" value="UniProtKB-ARBA"/>
</dbReference>
<keyword evidence="5" id="KW-1185">Reference proteome</keyword>
<dbReference type="GO" id="GO:0016787">
    <property type="term" value="F:hydrolase activity"/>
    <property type="evidence" value="ECO:0007669"/>
    <property type="project" value="UniProtKB-KW"/>
</dbReference>
<dbReference type="InterPro" id="IPR036412">
    <property type="entry name" value="HAD-like_sf"/>
</dbReference>
<dbReference type="RefSeq" id="WP_154327199.1">
    <property type="nucleotide sequence ID" value="NZ_CP045696.1"/>
</dbReference>
<dbReference type="Proteomes" id="UP000483362">
    <property type="component" value="Unassembled WGS sequence"/>
</dbReference>
<comment type="caution">
    <text evidence="4">The sequence shown here is derived from an EMBL/GenBank/DDBJ whole genome shotgun (WGS) entry which is preliminary data.</text>
</comment>
<comment type="cofactor">
    <cofactor evidence="1">
        <name>Mg(2+)</name>
        <dbReference type="ChEBI" id="CHEBI:18420"/>
    </cofactor>
</comment>
<dbReference type="InterPro" id="IPR023214">
    <property type="entry name" value="HAD_sf"/>
</dbReference>